<dbReference type="AlphaFoldDB" id="A0AAV4BRI3"/>
<keyword evidence="3" id="KW-1185">Reference proteome</keyword>
<name>A0AAV4BRI3_9GAST</name>
<sequence>MMRSSIDKNENAYHQDANDKDVDDLGNNRNENNIVFTRTALLVRCKYLGVGLLLKQQRKHYNVPCDQSTIAPPAALCSPLIVTWLRPLSDWAMRIKTFDNSRRSLFLKLLQATN</sequence>
<evidence type="ECO:0000256" key="1">
    <source>
        <dbReference type="SAM" id="MobiDB-lite"/>
    </source>
</evidence>
<organism evidence="2 3">
    <name type="scientific">Plakobranchus ocellatus</name>
    <dbReference type="NCBI Taxonomy" id="259542"/>
    <lineage>
        <taxon>Eukaryota</taxon>
        <taxon>Metazoa</taxon>
        <taxon>Spiralia</taxon>
        <taxon>Lophotrochozoa</taxon>
        <taxon>Mollusca</taxon>
        <taxon>Gastropoda</taxon>
        <taxon>Heterobranchia</taxon>
        <taxon>Euthyneura</taxon>
        <taxon>Panpulmonata</taxon>
        <taxon>Sacoglossa</taxon>
        <taxon>Placobranchoidea</taxon>
        <taxon>Plakobranchidae</taxon>
        <taxon>Plakobranchus</taxon>
    </lineage>
</organism>
<evidence type="ECO:0000313" key="2">
    <source>
        <dbReference type="EMBL" id="GFO21433.1"/>
    </source>
</evidence>
<feature type="compositionally biased region" description="Basic and acidic residues" evidence="1">
    <location>
        <begin position="1"/>
        <end position="20"/>
    </location>
</feature>
<protein>
    <submittedName>
        <fullName evidence="2">Uncharacterized protein</fullName>
    </submittedName>
</protein>
<dbReference type="EMBL" id="BLXT01005253">
    <property type="protein sequence ID" value="GFO21433.1"/>
    <property type="molecule type" value="Genomic_DNA"/>
</dbReference>
<gene>
    <name evidence="2" type="ORF">PoB_004793800</name>
</gene>
<accession>A0AAV4BRI3</accession>
<evidence type="ECO:0000313" key="3">
    <source>
        <dbReference type="Proteomes" id="UP000735302"/>
    </source>
</evidence>
<dbReference type="Proteomes" id="UP000735302">
    <property type="component" value="Unassembled WGS sequence"/>
</dbReference>
<feature type="region of interest" description="Disordered" evidence="1">
    <location>
        <begin position="1"/>
        <end position="28"/>
    </location>
</feature>
<proteinExistence type="predicted"/>
<comment type="caution">
    <text evidence="2">The sequence shown here is derived from an EMBL/GenBank/DDBJ whole genome shotgun (WGS) entry which is preliminary data.</text>
</comment>
<reference evidence="2 3" key="1">
    <citation type="journal article" date="2021" name="Elife">
        <title>Chloroplast acquisition without the gene transfer in kleptoplastic sea slugs, Plakobranchus ocellatus.</title>
        <authorList>
            <person name="Maeda T."/>
            <person name="Takahashi S."/>
            <person name="Yoshida T."/>
            <person name="Shimamura S."/>
            <person name="Takaki Y."/>
            <person name="Nagai Y."/>
            <person name="Toyoda A."/>
            <person name="Suzuki Y."/>
            <person name="Arimoto A."/>
            <person name="Ishii H."/>
            <person name="Satoh N."/>
            <person name="Nishiyama T."/>
            <person name="Hasebe M."/>
            <person name="Maruyama T."/>
            <person name="Minagawa J."/>
            <person name="Obokata J."/>
            <person name="Shigenobu S."/>
        </authorList>
    </citation>
    <scope>NUCLEOTIDE SEQUENCE [LARGE SCALE GENOMIC DNA]</scope>
</reference>